<accession>A0ABS7P9L3</accession>
<evidence type="ECO:0000313" key="2">
    <source>
        <dbReference type="EMBL" id="MBY8335681.1"/>
    </source>
</evidence>
<dbReference type="Gene3D" id="3.40.960.10">
    <property type="entry name" value="VSR Endonuclease"/>
    <property type="match status" value="1"/>
</dbReference>
<name>A0ABS7P9L3_9SPHN</name>
<dbReference type="GO" id="GO:0004519">
    <property type="term" value="F:endonuclease activity"/>
    <property type="evidence" value="ECO:0007669"/>
    <property type="project" value="UniProtKB-KW"/>
</dbReference>
<dbReference type="PANTHER" id="PTHR38590">
    <property type="entry name" value="BLL0828 PROTEIN"/>
    <property type="match status" value="1"/>
</dbReference>
<dbReference type="Pfam" id="PF04480">
    <property type="entry name" value="DUF559"/>
    <property type="match status" value="1"/>
</dbReference>
<reference evidence="2 3" key="1">
    <citation type="submission" date="2021-07" db="EMBL/GenBank/DDBJ databases">
        <title>Alteriqipengyuania abyssalis NZ-12B nov, sp.nov isolated from deep sea sponge in pacific ocean.</title>
        <authorList>
            <person name="Tareen S."/>
            <person name="Wink J."/>
        </authorList>
    </citation>
    <scope>NUCLEOTIDE SEQUENCE [LARGE SCALE GENOMIC DNA]</scope>
    <source>
        <strain evidence="2 3">NZ-12B</strain>
    </source>
</reference>
<feature type="domain" description="DUF559" evidence="1">
    <location>
        <begin position="11"/>
        <end position="113"/>
    </location>
</feature>
<dbReference type="InterPro" id="IPR047216">
    <property type="entry name" value="Endonuclease_DUF559_bact"/>
</dbReference>
<proteinExistence type="predicted"/>
<dbReference type="Proteomes" id="UP000759298">
    <property type="component" value="Unassembled WGS sequence"/>
</dbReference>
<dbReference type="EMBL" id="JAHWXP010000001">
    <property type="protein sequence ID" value="MBY8335681.1"/>
    <property type="molecule type" value="Genomic_DNA"/>
</dbReference>
<dbReference type="InterPro" id="IPR011335">
    <property type="entry name" value="Restrct_endonuc-II-like"/>
</dbReference>
<comment type="caution">
    <text evidence="2">The sequence shown here is derived from an EMBL/GenBank/DDBJ whole genome shotgun (WGS) entry which is preliminary data.</text>
</comment>
<dbReference type="CDD" id="cd01038">
    <property type="entry name" value="Endonuclease_DUF559"/>
    <property type="match status" value="1"/>
</dbReference>
<organism evidence="2 3">
    <name type="scientific">Alteriqipengyuania abyssalis</name>
    <dbReference type="NCBI Taxonomy" id="2860200"/>
    <lineage>
        <taxon>Bacteria</taxon>
        <taxon>Pseudomonadati</taxon>
        <taxon>Pseudomonadota</taxon>
        <taxon>Alphaproteobacteria</taxon>
        <taxon>Sphingomonadales</taxon>
        <taxon>Erythrobacteraceae</taxon>
        <taxon>Alteriqipengyuania</taxon>
    </lineage>
</organism>
<dbReference type="InterPro" id="IPR007569">
    <property type="entry name" value="DUF559"/>
</dbReference>
<protein>
    <submittedName>
        <fullName evidence="2">Endonuclease domain-containing protein</fullName>
    </submittedName>
</protein>
<keyword evidence="2" id="KW-0378">Hydrolase</keyword>
<gene>
    <name evidence="2" type="ORF">KYN89_01340</name>
</gene>
<dbReference type="SUPFAM" id="SSF52980">
    <property type="entry name" value="Restriction endonuclease-like"/>
    <property type="match status" value="1"/>
</dbReference>
<evidence type="ECO:0000313" key="3">
    <source>
        <dbReference type="Proteomes" id="UP000759298"/>
    </source>
</evidence>
<keyword evidence="2" id="KW-0540">Nuclease</keyword>
<keyword evidence="3" id="KW-1185">Reference proteome</keyword>
<sequence length="116" mass="13324">MPRSRNSGNVARARQLRQHMSLPEVLLWQELRKQSEVKFRRQHPLGPYVLDFYCAAAKLCIEIDGIAHDMGNSAERDASRDEWLREKGVTVLRIAATEVLRSPHEVAEAVMRSCLR</sequence>
<dbReference type="PANTHER" id="PTHR38590:SF1">
    <property type="entry name" value="BLL0828 PROTEIN"/>
    <property type="match status" value="1"/>
</dbReference>
<evidence type="ECO:0000259" key="1">
    <source>
        <dbReference type="Pfam" id="PF04480"/>
    </source>
</evidence>
<keyword evidence="2" id="KW-0255">Endonuclease</keyword>